<dbReference type="Proteomes" id="UP000054771">
    <property type="component" value="Unassembled WGS sequence"/>
</dbReference>
<proteinExistence type="predicted"/>
<evidence type="ECO:0000313" key="1">
    <source>
        <dbReference type="EMBL" id="CEL00961.1"/>
    </source>
</evidence>
<keyword evidence="2" id="KW-1185">Reference proteome</keyword>
<accession>A0A0U5FN83</accession>
<protein>
    <submittedName>
        <fullName evidence="1">Uncharacterized protein</fullName>
    </submittedName>
</protein>
<gene>
    <name evidence="1" type="ORF">ASPCAL00553</name>
</gene>
<sequence>MSDTLSAYTQNISPPSPSLLESFPFLSEDLPWPGGMDLSAWPPHNLPTTPQSTVWLDPAVLESMTRLSKGTEPHIIPESVATVTDDEQLLRLLAMQKTLVHLLQVLRSREKMQQRSFHPPLSDIIDDAYGITGELVDIVLDLAHVSAEERNRTTLDIRSPPRPDLLGGSLVIPQPDVATILLVLSCYSSLISIYSLLADLLQNHLSLTPSGEESVRSPESSDLPSSPDNVALLPLPIISIGRLKLALPQSDIAGIDLRIIPTILHHLKKAMEVGAARLYHSTSPGNTGVEERAPGSGKLEPLASFIHIALSGLELQKRYN</sequence>
<evidence type="ECO:0000313" key="2">
    <source>
        <dbReference type="Proteomes" id="UP000054771"/>
    </source>
</evidence>
<dbReference type="AlphaFoldDB" id="A0A0U5FN83"/>
<dbReference type="EMBL" id="CDMC01000001">
    <property type="protein sequence ID" value="CEL00961.1"/>
    <property type="molecule type" value="Genomic_DNA"/>
</dbReference>
<reference evidence="2" key="1">
    <citation type="journal article" date="2016" name="Genome Announc.">
        <title>Draft genome sequences of fungus Aspergillus calidoustus.</title>
        <authorList>
            <person name="Horn F."/>
            <person name="Linde J."/>
            <person name="Mattern D.J."/>
            <person name="Walther G."/>
            <person name="Guthke R."/>
            <person name="Scherlach K."/>
            <person name="Martin K."/>
            <person name="Brakhage A.A."/>
            <person name="Petzke L."/>
            <person name="Valiante V."/>
        </authorList>
    </citation>
    <scope>NUCLEOTIDE SEQUENCE [LARGE SCALE GENOMIC DNA]</scope>
    <source>
        <strain evidence="2">SF006504</strain>
    </source>
</reference>
<organism evidence="1 2">
    <name type="scientific">Aspergillus calidoustus</name>
    <dbReference type="NCBI Taxonomy" id="454130"/>
    <lineage>
        <taxon>Eukaryota</taxon>
        <taxon>Fungi</taxon>
        <taxon>Dikarya</taxon>
        <taxon>Ascomycota</taxon>
        <taxon>Pezizomycotina</taxon>
        <taxon>Eurotiomycetes</taxon>
        <taxon>Eurotiomycetidae</taxon>
        <taxon>Eurotiales</taxon>
        <taxon>Aspergillaceae</taxon>
        <taxon>Aspergillus</taxon>
        <taxon>Aspergillus subgen. Nidulantes</taxon>
    </lineage>
</organism>
<name>A0A0U5FN83_ASPCI</name>